<proteinExistence type="inferred from homology"/>
<dbReference type="PROSITE" id="PS00137">
    <property type="entry name" value="SUBTILASE_HIS"/>
    <property type="match status" value="1"/>
</dbReference>
<evidence type="ECO:0000256" key="2">
    <source>
        <dbReference type="ARBA" id="ARBA00022670"/>
    </source>
</evidence>
<evidence type="ECO:0000313" key="9">
    <source>
        <dbReference type="EMBL" id="MCP2267675.1"/>
    </source>
</evidence>
<feature type="chain" id="PRO_5045562536" evidence="7">
    <location>
        <begin position="29"/>
        <end position="1059"/>
    </location>
</feature>
<evidence type="ECO:0000256" key="6">
    <source>
        <dbReference type="RuleBase" id="RU003355"/>
    </source>
</evidence>
<dbReference type="InterPro" id="IPR022398">
    <property type="entry name" value="Peptidase_S8_His-AS"/>
</dbReference>
<accession>A0ABT1I4Z1</accession>
<feature type="domain" description="Peptidase S8/S53" evidence="8">
    <location>
        <begin position="200"/>
        <end position="457"/>
    </location>
</feature>
<evidence type="ECO:0000256" key="3">
    <source>
        <dbReference type="ARBA" id="ARBA00022801"/>
    </source>
</evidence>
<dbReference type="PROSITE" id="PS51892">
    <property type="entry name" value="SUBTILASE"/>
    <property type="match status" value="1"/>
</dbReference>
<gene>
    <name evidence="9" type="ORF">LV75_000157</name>
</gene>
<keyword evidence="4 5" id="KW-0720">Serine protease</keyword>
<dbReference type="RefSeq" id="WP_253884598.1">
    <property type="nucleotide sequence ID" value="NZ_BAAAVB010000002.1"/>
</dbReference>
<comment type="caution">
    <text evidence="9">The sequence shown here is derived from an EMBL/GenBank/DDBJ whole genome shotgun (WGS) entry which is preliminary data.</text>
</comment>
<keyword evidence="2 5" id="KW-0645">Protease</keyword>
<feature type="active site" description="Charge relay system" evidence="5">
    <location>
        <position position="241"/>
    </location>
</feature>
<dbReference type="EMBL" id="JAMTCO010000001">
    <property type="protein sequence ID" value="MCP2267675.1"/>
    <property type="molecule type" value="Genomic_DNA"/>
</dbReference>
<dbReference type="InterPro" id="IPR023827">
    <property type="entry name" value="Peptidase_S8_Asp-AS"/>
</dbReference>
<dbReference type="PROSITE" id="PS00138">
    <property type="entry name" value="SUBTILASE_SER"/>
    <property type="match status" value="1"/>
</dbReference>
<dbReference type="Pfam" id="PF00082">
    <property type="entry name" value="Peptidase_S8"/>
    <property type="match status" value="1"/>
</dbReference>
<feature type="active site" description="Charge relay system" evidence="5">
    <location>
        <position position="209"/>
    </location>
</feature>
<protein>
    <submittedName>
        <fullName evidence="9">Subtilase family protein</fullName>
    </submittedName>
</protein>
<organism evidence="9 10">
    <name type="scientific">Actinokineospora diospyrosa</name>
    <dbReference type="NCBI Taxonomy" id="103728"/>
    <lineage>
        <taxon>Bacteria</taxon>
        <taxon>Bacillati</taxon>
        <taxon>Actinomycetota</taxon>
        <taxon>Actinomycetes</taxon>
        <taxon>Pseudonocardiales</taxon>
        <taxon>Pseudonocardiaceae</taxon>
        <taxon>Actinokineospora</taxon>
    </lineage>
</organism>
<dbReference type="PROSITE" id="PS00136">
    <property type="entry name" value="SUBTILASE_ASP"/>
    <property type="match status" value="1"/>
</dbReference>
<reference evidence="9 10" key="1">
    <citation type="submission" date="2022-06" db="EMBL/GenBank/DDBJ databases">
        <title>Genomic Encyclopedia of Archaeal and Bacterial Type Strains, Phase II (KMG-II): from individual species to whole genera.</title>
        <authorList>
            <person name="Goeker M."/>
        </authorList>
    </citation>
    <scope>NUCLEOTIDE SEQUENCE [LARGE SCALE GENOMIC DNA]</scope>
    <source>
        <strain evidence="9 10">DSM 44255</strain>
    </source>
</reference>
<keyword evidence="7" id="KW-0732">Signal</keyword>
<feature type="signal peptide" evidence="7">
    <location>
        <begin position="1"/>
        <end position="28"/>
    </location>
</feature>
<dbReference type="InterPro" id="IPR015500">
    <property type="entry name" value="Peptidase_S8_subtilisin-rel"/>
</dbReference>
<evidence type="ECO:0000313" key="10">
    <source>
        <dbReference type="Proteomes" id="UP001205185"/>
    </source>
</evidence>
<sequence>MRNRISAALTATALVGGLAVALSPPAAASPAATAGEPTTTVTLITGDRVGLTKADATGTRRPVLLPDTRRKGGGFRSFTVGEHVYVIPLEALPLVASGQLDRQLFDVAGLVDAGYDDRRADLPLIQTGPSTRAAGVRTVRELPLSGARALAADKSALADSWRALTGAGGKVWLDRRVAPSLDRSAAQIGAPQAWQAGLTGAGVTVAVVDTGVDQTHPDLASREIAQHNFTDEPTDADVVGHGTHVASTIAGTGAKYRGIASGAKILDAKALGLAGGQLSWVIAAVEWSVANGADIVNMSLGAGDTPEIDPLEEAVNRLSAEKGTLFVVSAGNSGRAKTVGSPGSADAALTVGSVERDDSLSFFSSRGPRVGDGAVKPDVTAPGSGIAAAKSADGFLGDPVEPGYVAMSGTSMASPHVAGAAALIAQKHPDWSGAQLKAALTASAKPSAGASGFDQGAGRVDVARAVAQAVTTAPTTVSFGTQLWPHNDDKPVSKELTYQNAASAPVTLDLAVDAVGPDGKPVPGGLLAVSPAKVTVPAGGSAKVTVTTDTRLGTLDGYFSGSVVATGGGQVSRTPVGVDREVESYDVTLKYLGPDGKPNANWYTAALGVDSEGFEFVLPGADGTAKVRLPKGRHILDSVYTSGPETRHLAYPGFEATGATEVVVDARKTKPVRVSAPNTGPSLLGLTGYEARFGDRRTGAVLGLDSLDGLWTGQIGPDLPADVFTWTANAFFWDGPGTDFHALAWFQDKSVPTGFTRVLTRKDLATLRTTVGAGRPGSEVGRTLGASSLTGRAGLVLVGRAADQEITDHVSAENVQWEGGVTVGAQELDSYYLAEPLRPRAGQTYRLRANYGIFGPALPRSTAPWAVREGGNLLVNVGLWSDGPGNAGYSLTSAGKTTLYRNGKKVGETAGAGSGQFTVPAAAADYRLDTEGTRDASFLVSTKVSATWTFRSDSRQTTLPLSAVRFDAKLRPDNSASPGRFSIPVSLQLEDGRHIRPRDLDVEVSYDEGKTWRHAQVRDGSVQLDHPRSAASVSLRAKADDGRGGTVKQTIIRAYLIKK</sequence>
<dbReference type="Gene3D" id="3.40.50.200">
    <property type="entry name" value="Peptidase S8/S53 domain"/>
    <property type="match status" value="1"/>
</dbReference>
<dbReference type="PANTHER" id="PTHR43806">
    <property type="entry name" value="PEPTIDASE S8"/>
    <property type="match status" value="1"/>
</dbReference>
<comment type="similarity">
    <text evidence="1 5 6">Belongs to the peptidase S8 family.</text>
</comment>
<dbReference type="SUPFAM" id="SSF52743">
    <property type="entry name" value="Subtilisin-like"/>
    <property type="match status" value="1"/>
</dbReference>
<keyword evidence="10" id="KW-1185">Reference proteome</keyword>
<evidence type="ECO:0000256" key="1">
    <source>
        <dbReference type="ARBA" id="ARBA00011073"/>
    </source>
</evidence>
<evidence type="ECO:0000256" key="4">
    <source>
        <dbReference type="ARBA" id="ARBA00022825"/>
    </source>
</evidence>
<dbReference type="Proteomes" id="UP001205185">
    <property type="component" value="Unassembled WGS sequence"/>
</dbReference>
<dbReference type="InterPro" id="IPR036852">
    <property type="entry name" value="Peptidase_S8/S53_dom_sf"/>
</dbReference>
<dbReference type="InterPro" id="IPR023828">
    <property type="entry name" value="Peptidase_S8_Ser-AS"/>
</dbReference>
<evidence type="ECO:0000256" key="5">
    <source>
        <dbReference type="PROSITE-ProRule" id="PRU01240"/>
    </source>
</evidence>
<dbReference type="InterPro" id="IPR000209">
    <property type="entry name" value="Peptidase_S8/S53_dom"/>
</dbReference>
<name>A0ABT1I4Z1_9PSEU</name>
<keyword evidence="3 5" id="KW-0378">Hydrolase</keyword>
<dbReference type="InterPro" id="IPR050131">
    <property type="entry name" value="Peptidase_S8_subtilisin-like"/>
</dbReference>
<evidence type="ECO:0000259" key="8">
    <source>
        <dbReference type="Pfam" id="PF00082"/>
    </source>
</evidence>
<dbReference type="PANTHER" id="PTHR43806:SF11">
    <property type="entry name" value="CEREVISIN-RELATED"/>
    <property type="match status" value="1"/>
</dbReference>
<feature type="active site" description="Charge relay system" evidence="5">
    <location>
        <position position="411"/>
    </location>
</feature>
<dbReference type="PRINTS" id="PR00723">
    <property type="entry name" value="SUBTILISIN"/>
</dbReference>
<evidence type="ECO:0000256" key="7">
    <source>
        <dbReference type="SAM" id="SignalP"/>
    </source>
</evidence>